<gene>
    <name evidence="10" type="ordered locus">Tery_1209</name>
</gene>
<dbReference type="InterPro" id="IPR005467">
    <property type="entry name" value="His_kinase_dom"/>
</dbReference>
<dbReference type="InterPro" id="IPR003594">
    <property type="entry name" value="HATPase_dom"/>
</dbReference>
<comment type="catalytic activity">
    <reaction evidence="1">
        <text>ATP + protein L-histidine = ADP + protein N-phospho-L-histidine.</text>
        <dbReference type="EC" id="2.7.13.3"/>
    </reaction>
</comment>
<reference evidence="10" key="1">
    <citation type="submission" date="2006-06" db="EMBL/GenBank/DDBJ databases">
        <title>Complete sequence of Trichodesmium erythraeum IMS101.</title>
        <authorList>
            <consortium name="US DOE Joint Genome Institute"/>
            <person name="Copeland A."/>
            <person name="Lucas S."/>
            <person name="Lapidus A."/>
            <person name="Barry K."/>
            <person name="Detter J.C."/>
            <person name="Glavina del Rio T."/>
            <person name="Hammon N."/>
            <person name="Israni S."/>
            <person name="Dalin E."/>
            <person name="Tice H."/>
            <person name="Pitluck S."/>
            <person name="Kiss H."/>
            <person name="Munk A.C."/>
            <person name="Brettin T."/>
            <person name="Bruce D."/>
            <person name="Han C."/>
            <person name="Tapia R."/>
            <person name="Gilna P."/>
            <person name="Schmutz J."/>
            <person name="Larimer F."/>
            <person name="Land M."/>
            <person name="Hauser L."/>
            <person name="Kyrpides N."/>
            <person name="Kim E."/>
            <person name="Richardson P."/>
        </authorList>
    </citation>
    <scope>NUCLEOTIDE SEQUENCE [LARGE SCALE GENOMIC DNA]</scope>
    <source>
        <strain evidence="10">IMS101</strain>
    </source>
</reference>
<dbReference type="AlphaFoldDB" id="Q116K9"/>
<dbReference type="PANTHER" id="PTHR43065:SF10">
    <property type="entry name" value="PEROXIDE STRESS-ACTIVATED HISTIDINE KINASE MAK3"/>
    <property type="match status" value="1"/>
</dbReference>
<dbReference type="PRINTS" id="PR00344">
    <property type="entry name" value="BCTRLSENSOR"/>
</dbReference>
<accession>Q116K9</accession>
<dbReference type="Gene3D" id="3.30.565.10">
    <property type="entry name" value="Histidine kinase-like ATPase, C-terminal domain"/>
    <property type="match status" value="1"/>
</dbReference>
<evidence type="ECO:0000256" key="1">
    <source>
        <dbReference type="ARBA" id="ARBA00000085"/>
    </source>
</evidence>
<dbReference type="GO" id="GO:0000160">
    <property type="term" value="P:phosphorelay signal transduction system"/>
    <property type="evidence" value="ECO:0007669"/>
    <property type="project" value="UniProtKB-KW"/>
</dbReference>
<keyword evidence="8" id="KW-0902">Two-component regulatory system</keyword>
<dbReference type="PANTHER" id="PTHR43065">
    <property type="entry name" value="SENSOR HISTIDINE KINASE"/>
    <property type="match status" value="1"/>
</dbReference>
<evidence type="ECO:0000313" key="10">
    <source>
        <dbReference type="EMBL" id="ABG50565.1"/>
    </source>
</evidence>
<dbReference type="InterPro" id="IPR036890">
    <property type="entry name" value="HATPase_C_sf"/>
</dbReference>
<dbReference type="SUPFAM" id="SSF55874">
    <property type="entry name" value="ATPase domain of HSP90 chaperone/DNA topoisomerase II/histidine kinase"/>
    <property type="match status" value="1"/>
</dbReference>
<name>Q116K9_TRIEI</name>
<sequence>MKPIDIEKLIGEVELLSRHRLPSNIKMEVKIQENLKGRTILGNFDQIKSVLFELIRNSTKVLHKPDSKIQIFASYENDGLITLSIKDNGSSIEDGLKKKLFKEIVDSESGSDIGLYIINRIIHQIGGDLKLTSSEEGTTITLFFS</sequence>
<dbReference type="EMBL" id="CP000393">
    <property type="protein sequence ID" value="ABG50565.1"/>
    <property type="molecule type" value="Genomic_DNA"/>
</dbReference>
<dbReference type="PROSITE" id="PS50109">
    <property type="entry name" value="HIS_KIN"/>
    <property type="match status" value="1"/>
</dbReference>
<evidence type="ECO:0000259" key="9">
    <source>
        <dbReference type="PROSITE" id="PS50109"/>
    </source>
</evidence>
<dbReference type="eggNOG" id="COG2205">
    <property type="taxonomic scope" value="Bacteria"/>
</dbReference>
<evidence type="ECO:0000256" key="7">
    <source>
        <dbReference type="ARBA" id="ARBA00022840"/>
    </source>
</evidence>
<dbReference type="GO" id="GO:0005524">
    <property type="term" value="F:ATP binding"/>
    <property type="evidence" value="ECO:0007669"/>
    <property type="project" value="UniProtKB-KW"/>
</dbReference>
<keyword evidence="4 10" id="KW-0808">Transferase</keyword>
<dbReference type="InterPro" id="IPR004358">
    <property type="entry name" value="Sig_transdc_His_kin-like_C"/>
</dbReference>
<protein>
    <recommendedName>
        <fullName evidence="2">histidine kinase</fullName>
        <ecNumber evidence="2">2.7.13.3</ecNumber>
    </recommendedName>
</protein>
<evidence type="ECO:0000256" key="3">
    <source>
        <dbReference type="ARBA" id="ARBA00022553"/>
    </source>
</evidence>
<keyword evidence="7" id="KW-0067">ATP-binding</keyword>
<dbReference type="KEGG" id="ter:Tery_1209"/>
<evidence type="ECO:0000256" key="8">
    <source>
        <dbReference type="ARBA" id="ARBA00023012"/>
    </source>
</evidence>
<evidence type="ECO:0000256" key="6">
    <source>
        <dbReference type="ARBA" id="ARBA00022777"/>
    </source>
</evidence>
<feature type="domain" description="Histidine kinase" evidence="9">
    <location>
        <begin position="1"/>
        <end position="145"/>
    </location>
</feature>
<evidence type="ECO:0000256" key="2">
    <source>
        <dbReference type="ARBA" id="ARBA00012438"/>
    </source>
</evidence>
<proteinExistence type="predicted"/>
<keyword evidence="5" id="KW-0547">Nucleotide-binding</keyword>
<dbReference type="EC" id="2.7.13.3" evidence="2"/>
<dbReference type="GO" id="GO:0004673">
    <property type="term" value="F:protein histidine kinase activity"/>
    <property type="evidence" value="ECO:0007669"/>
    <property type="project" value="UniProtKB-EC"/>
</dbReference>
<dbReference type="STRING" id="203124.Tery_1209"/>
<dbReference type="HOGENOM" id="CLU_1786057_0_0_3"/>
<keyword evidence="3" id="KW-0597">Phosphoprotein</keyword>
<dbReference type="RefSeq" id="WP_011610948.1">
    <property type="nucleotide sequence ID" value="NC_008312.1"/>
</dbReference>
<evidence type="ECO:0000256" key="5">
    <source>
        <dbReference type="ARBA" id="ARBA00022741"/>
    </source>
</evidence>
<dbReference type="SMART" id="SM00387">
    <property type="entry name" value="HATPase_c"/>
    <property type="match status" value="1"/>
</dbReference>
<dbReference type="Pfam" id="PF02518">
    <property type="entry name" value="HATPase_c"/>
    <property type="match status" value="1"/>
</dbReference>
<evidence type="ECO:0000256" key="4">
    <source>
        <dbReference type="ARBA" id="ARBA00022679"/>
    </source>
</evidence>
<keyword evidence="6 10" id="KW-0418">Kinase</keyword>
<organism evidence="10">
    <name type="scientific">Trichodesmium erythraeum (strain IMS101)</name>
    <dbReference type="NCBI Taxonomy" id="203124"/>
    <lineage>
        <taxon>Bacteria</taxon>
        <taxon>Bacillati</taxon>
        <taxon>Cyanobacteriota</taxon>
        <taxon>Cyanophyceae</taxon>
        <taxon>Oscillatoriophycideae</taxon>
        <taxon>Oscillatoriales</taxon>
        <taxon>Microcoleaceae</taxon>
        <taxon>Trichodesmium</taxon>
    </lineage>
</organism>